<keyword evidence="1" id="KW-0812">Transmembrane</keyword>
<dbReference type="EMBL" id="JAMZFV010000038">
    <property type="protein sequence ID" value="MCP1111473.1"/>
    <property type="molecule type" value="Genomic_DNA"/>
</dbReference>
<evidence type="ECO:0000256" key="1">
    <source>
        <dbReference type="SAM" id="Phobius"/>
    </source>
</evidence>
<comment type="caution">
    <text evidence="2">The sequence shown here is derived from an EMBL/GenBank/DDBJ whole genome shotgun (WGS) entry which is preliminary data.</text>
</comment>
<keyword evidence="1" id="KW-0472">Membrane</keyword>
<keyword evidence="1" id="KW-1133">Transmembrane helix</keyword>
<keyword evidence="3" id="KW-1185">Reference proteome</keyword>
<gene>
    <name evidence="2" type="ORF">NK118_14560</name>
</gene>
<protein>
    <submittedName>
        <fullName evidence="2">Uncharacterized protein</fullName>
    </submittedName>
</protein>
<name>A0ABT1EL94_9FIRM</name>
<feature type="transmembrane region" description="Helical" evidence="1">
    <location>
        <begin position="161"/>
        <end position="181"/>
    </location>
</feature>
<sequence length="197" mass="22323">MKDFVSKYFSLIRAVLIAIVILLMLVLPVHASFDQGCPQCGNLEEYEVSLLAVPEEALSGQRLYTCLVCGYQQEEEIPPTGHVYSPWQEEIAPTTKAEGLRYRLCSKCGEPHTREEAVIPRLNEESVIEMTTLQAEGHEEEPELKAQDWKIVDTVLVGSSGLIFVVFGLLILGDLQILWWYRSVKKEARARFRRGVI</sequence>
<evidence type="ECO:0000313" key="2">
    <source>
        <dbReference type="EMBL" id="MCP1111473.1"/>
    </source>
</evidence>
<accession>A0ABT1EL94</accession>
<organism evidence="2 3">
    <name type="scientific">Ohessyouella blattaphilus</name>
    <dbReference type="NCBI Taxonomy" id="2949333"/>
    <lineage>
        <taxon>Bacteria</taxon>
        <taxon>Bacillati</taxon>
        <taxon>Bacillota</taxon>
        <taxon>Clostridia</taxon>
        <taxon>Lachnospirales</taxon>
        <taxon>Lachnospiraceae</taxon>
        <taxon>Ohessyouella</taxon>
    </lineage>
</organism>
<evidence type="ECO:0000313" key="3">
    <source>
        <dbReference type="Proteomes" id="UP001523565"/>
    </source>
</evidence>
<proteinExistence type="predicted"/>
<reference evidence="2 3" key="1">
    <citation type="journal article" date="2022" name="Genome Biol. Evol.">
        <title>Host diet, physiology and behaviors set the stage for Lachnospiraceae cladogenesis.</title>
        <authorList>
            <person name="Vera-Ponce De Leon A."/>
            <person name="Schneider M."/>
            <person name="Jahnes B.C."/>
            <person name="Sadowski V."/>
            <person name="Camuy-Velez L.A."/>
            <person name="Duan J."/>
            <person name="Sabree Z.L."/>
        </authorList>
    </citation>
    <scope>NUCLEOTIDE SEQUENCE [LARGE SCALE GENOMIC DNA]</scope>
    <source>
        <strain evidence="2 3">PAL227</strain>
    </source>
</reference>
<dbReference type="RefSeq" id="WP_262070332.1">
    <property type="nucleotide sequence ID" value="NZ_JAMXOC010000038.1"/>
</dbReference>
<dbReference type="Proteomes" id="UP001523565">
    <property type="component" value="Unassembled WGS sequence"/>
</dbReference>